<proteinExistence type="predicted"/>
<organism evidence="1">
    <name type="scientific">Loa loa</name>
    <name type="common">Eye worm</name>
    <name type="synonym">Filaria loa</name>
    <dbReference type="NCBI Taxonomy" id="7209"/>
    <lineage>
        <taxon>Eukaryota</taxon>
        <taxon>Metazoa</taxon>
        <taxon>Ecdysozoa</taxon>
        <taxon>Nematoda</taxon>
        <taxon>Chromadorea</taxon>
        <taxon>Rhabditida</taxon>
        <taxon>Spirurina</taxon>
        <taxon>Spiruromorpha</taxon>
        <taxon>Filarioidea</taxon>
        <taxon>Onchocercidae</taxon>
        <taxon>Loa</taxon>
    </lineage>
</organism>
<feature type="non-terminal residue" evidence="1">
    <location>
        <position position="53"/>
    </location>
</feature>
<dbReference type="OrthoDB" id="5815567at2759"/>
<dbReference type="KEGG" id="loa:LOAG_07843"/>
<dbReference type="CTD" id="9945266"/>
<evidence type="ECO:0000313" key="1">
    <source>
        <dbReference type="EMBL" id="EFO20647.1"/>
    </source>
</evidence>
<protein>
    <submittedName>
        <fullName evidence="1">Uncharacterized protein</fullName>
    </submittedName>
</protein>
<name>A0A1S0TWN8_LOALO</name>
<gene>
    <name evidence="1" type="ORF">LOAG_07843</name>
</gene>
<dbReference type="GeneID" id="9945266"/>
<dbReference type="InParanoid" id="A0A1S0TWN8"/>
<accession>A0A1S0TWN8</accession>
<dbReference type="RefSeq" id="XP_003143424.1">
    <property type="nucleotide sequence ID" value="XM_003143376.1"/>
</dbReference>
<reference evidence="1" key="1">
    <citation type="submission" date="2012-04" db="EMBL/GenBank/DDBJ databases">
        <title>The Genome Sequence of Loa loa.</title>
        <authorList>
            <consortium name="The Broad Institute Genome Sequencing Platform"/>
            <consortium name="Broad Institute Genome Sequencing Center for Infectious Disease"/>
            <person name="Nutman T.B."/>
            <person name="Fink D.L."/>
            <person name="Russ C."/>
            <person name="Young S."/>
            <person name="Zeng Q."/>
            <person name="Gargeya S."/>
            <person name="Alvarado L."/>
            <person name="Berlin A."/>
            <person name="Chapman S.B."/>
            <person name="Chen Z."/>
            <person name="Freedman E."/>
            <person name="Gellesch M."/>
            <person name="Goldberg J."/>
            <person name="Griggs A."/>
            <person name="Gujja S."/>
            <person name="Heilman E.R."/>
            <person name="Heiman D."/>
            <person name="Howarth C."/>
            <person name="Mehta T."/>
            <person name="Neiman D."/>
            <person name="Pearson M."/>
            <person name="Roberts A."/>
            <person name="Saif S."/>
            <person name="Shea T."/>
            <person name="Shenoy N."/>
            <person name="Sisk P."/>
            <person name="Stolte C."/>
            <person name="Sykes S."/>
            <person name="White J."/>
            <person name="Yandava C."/>
            <person name="Haas B."/>
            <person name="Henn M.R."/>
            <person name="Nusbaum C."/>
            <person name="Birren B."/>
        </authorList>
    </citation>
    <scope>NUCLEOTIDE SEQUENCE [LARGE SCALE GENOMIC DNA]</scope>
</reference>
<sequence length="53" mass="6189">MKGNKKPNLLMERANQMASTQLIIFNKNAMECGEIWVKQRNDSDDENIERFST</sequence>
<dbReference type="AlphaFoldDB" id="A0A1S0TWN8"/>
<dbReference type="EMBL" id="JH712386">
    <property type="protein sequence ID" value="EFO20647.1"/>
    <property type="molecule type" value="Genomic_DNA"/>
</dbReference>